<dbReference type="Proteomes" id="UP001050808">
    <property type="component" value="Unassembled WGS sequence"/>
</dbReference>
<keyword evidence="2" id="KW-1185">Reference proteome</keyword>
<protein>
    <submittedName>
        <fullName evidence="1">Uncharacterized protein</fullName>
    </submittedName>
</protein>
<accession>A0ABQ3QV42</accession>
<name>A0ABQ3QV42_9ACTN</name>
<comment type="caution">
    <text evidence="1">The sequence shown here is derived from an EMBL/GenBank/DDBJ whole genome shotgun (WGS) entry which is preliminary data.</text>
</comment>
<evidence type="ECO:0000313" key="1">
    <source>
        <dbReference type="EMBL" id="GHI41159.1"/>
    </source>
</evidence>
<dbReference type="EMBL" id="BNDY01000017">
    <property type="protein sequence ID" value="GHI41159.1"/>
    <property type="molecule type" value="Genomic_DNA"/>
</dbReference>
<reference evidence="1" key="1">
    <citation type="submission" date="2024-05" db="EMBL/GenBank/DDBJ databases">
        <title>Whole genome shotgun sequence of Streptomyces violascens NBRC 12920.</title>
        <authorList>
            <person name="Komaki H."/>
            <person name="Tamura T."/>
        </authorList>
    </citation>
    <scope>NUCLEOTIDE SEQUENCE</scope>
    <source>
        <strain evidence="1">NBRC 12920</strain>
    </source>
</reference>
<sequence>MLDQRLQEIEPVWLHETQGSLGQRFAGIPAYVDAASRTVRRADTNARAGPSFGWGIGKFNVRGKSRVLELPGDCLCQRMPRGEDFFRSMRGATSFRIRADLRIYVCQEVS</sequence>
<evidence type="ECO:0000313" key="2">
    <source>
        <dbReference type="Proteomes" id="UP001050808"/>
    </source>
</evidence>
<organism evidence="1 2">
    <name type="scientific">Streptomyces violascens</name>
    <dbReference type="NCBI Taxonomy" id="67381"/>
    <lineage>
        <taxon>Bacteria</taxon>
        <taxon>Bacillati</taxon>
        <taxon>Actinomycetota</taxon>
        <taxon>Actinomycetes</taxon>
        <taxon>Kitasatosporales</taxon>
        <taxon>Streptomycetaceae</taxon>
        <taxon>Streptomyces</taxon>
    </lineage>
</organism>
<proteinExistence type="predicted"/>
<gene>
    <name evidence="1" type="ORF">Sviol_55670</name>
</gene>